<keyword evidence="6 11" id="KW-0680">Restriction system</keyword>
<dbReference type="InterPro" id="IPR055180">
    <property type="entry name" value="HsdR_RecA-like_helicase_dom_2"/>
</dbReference>
<sequence length="958" mass="110990">MMASGHQSEAELENHLIRKLQSIGYHYVEIPDVETLNAHFRAVLSERNQERLKGTPLSDREFQAVLNDLIGAKTHYQVAQILRGSVVQPTGKINIKRDDDSSLYLEIFNGKQFDQNIFEVSHQMTVEGRHENRYDVLILINGMPIAQIELKRQGVEFTQAFNQIIRYRTESYAQAKLMRLVQVFVISNGNETRYFANGDGELNSNFMFYWTDEHNNWLNDLDAFTTTFLSKPRLHSLIAKYTVFDSSDHKMLLMRPYQIYATEAIIKQAIDHPHEKNGYVWHTTGSGKTITSFKASQLLLQETDAEKVIFMIDRADLDIQTVKNFSAYLPETTGGQSPLDRTDNTAALVKQLSSNDNGLIVTTIQKMNNAVSNDRYKDILTPYHDRKVIFIEDESHRSQMGEMRKNVNHWFKNAQHFGFTGTPIFQQNMGPDGRTTKDLYENQLHQYLIRDAVRDGNVLGFSIQYLSTFEETDHDITDEQVPGIDTQEVYESEERLTKIVEHILLNHSHITKNKHYNAIFTVANTRMALKYYQLFRRLDPDHNLKVTTIFTWAANEDDNEEHQKQDDVTSRMGLDQVVKDYNQMYGTDFSTDKFKDYFADVSKRMRDHNDQTPTDNIDILIVVNMFLTGFDSKRLSTLYVDKNLQWHGLIQAFSRTNRVEGKQKPFGNIIAYRNIKNKTDEAVALFSDGDSSGFLAPDYDELKAEFTDKIGQLLTVTPDVQSVDDLYNRGDDALYEFVMAFRAVLRVYNRIRVYDDFEWAQYEPEFSDQLMEAFRGKYFTAYQTIYQRKTQERVSILDDVDFDISLLETDTINVDYIVNLISGIDLMSSTERKQDIQKIEHLLDNATNDQLKSKVELLEQFLNEVLPTLDTDDDIGMSLSNFMAESQRAAIKGFSQEHHLSEDFVNEQISDYNFYGKTKDKEIIDKLSANGLGFREKRQAKREIKDFVSTIDRKYSLS</sequence>
<evidence type="ECO:0000259" key="12">
    <source>
        <dbReference type="SMART" id="SM00487"/>
    </source>
</evidence>
<organism evidence="13 14">
    <name type="scientific">Lactiplantibacillus plantarum</name>
    <name type="common">Lactobacillus plantarum</name>
    <dbReference type="NCBI Taxonomy" id="1590"/>
    <lineage>
        <taxon>Bacteria</taxon>
        <taxon>Bacillati</taxon>
        <taxon>Bacillota</taxon>
        <taxon>Bacilli</taxon>
        <taxon>Lactobacillales</taxon>
        <taxon>Lactobacillaceae</taxon>
        <taxon>Lactiplantibacillus</taxon>
    </lineage>
</organism>
<comment type="caution">
    <text evidence="13">The sequence shown here is derived from an EMBL/GenBank/DDBJ whole genome shotgun (WGS) entry which is preliminary data.</text>
</comment>
<comment type="similarity">
    <text evidence="2 11">Belongs to the HsdR family.</text>
</comment>
<comment type="catalytic activity">
    <reaction evidence="1 11">
        <text>Endonucleolytic cleavage of DNA to give random double-stranded fragments with terminal 5'-phosphates, ATP is simultaneously hydrolyzed.</text>
        <dbReference type="EC" id="3.1.21.3"/>
    </reaction>
</comment>
<dbReference type="InterPro" id="IPR027417">
    <property type="entry name" value="P-loop_NTPase"/>
</dbReference>
<dbReference type="Pfam" id="PF04313">
    <property type="entry name" value="HSDR_N"/>
    <property type="match status" value="1"/>
</dbReference>
<evidence type="ECO:0000256" key="3">
    <source>
        <dbReference type="ARBA" id="ARBA00011296"/>
    </source>
</evidence>
<keyword evidence="4" id="KW-0540">Nuclease</keyword>
<dbReference type="InterPro" id="IPR022625">
    <property type="entry name" value="TypeI_RM_Rsu_C"/>
</dbReference>
<dbReference type="GO" id="GO:0005524">
    <property type="term" value="F:ATP binding"/>
    <property type="evidence" value="ECO:0007669"/>
    <property type="project" value="UniProtKB-KW"/>
</dbReference>
<evidence type="ECO:0000256" key="2">
    <source>
        <dbReference type="ARBA" id="ARBA00008598"/>
    </source>
</evidence>
<dbReference type="InterPro" id="IPR040980">
    <property type="entry name" value="SWI2_SNF2"/>
</dbReference>
<keyword evidence="5 11" id="KW-0547">Nucleotide-binding</keyword>
<evidence type="ECO:0000256" key="6">
    <source>
        <dbReference type="ARBA" id="ARBA00022747"/>
    </source>
</evidence>
<dbReference type="InterPro" id="IPR004473">
    <property type="entry name" value="Restrct_endonuc_typeI_HsdR"/>
</dbReference>
<dbReference type="PANTHER" id="PTHR30195:SF16">
    <property type="entry name" value="TYPE I RESTRICTION ENZYME ENDONUCLEASE SUBUNIT"/>
    <property type="match status" value="1"/>
</dbReference>
<dbReference type="SMART" id="SM00487">
    <property type="entry name" value="DEXDc"/>
    <property type="match status" value="1"/>
</dbReference>
<dbReference type="EC" id="3.1.21.3" evidence="11"/>
<evidence type="ECO:0000256" key="4">
    <source>
        <dbReference type="ARBA" id="ARBA00022722"/>
    </source>
</evidence>
<dbReference type="GO" id="GO:0009035">
    <property type="term" value="F:type I site-specific deoxyribonuclease activity"/>
    <property type="evidence" value="ECO:0007669"/>
    <property type="project" value="UniProtKB-EC"/>
</dbReference>
<evidence type="ECO:0000313" key="13">
    <source>
        <dbReference type="EMBL" id="KZU05320.1"/>
    </source>
</evidence>
<evidence type="ECO:0000256" key="7">
    <source>
        <dbReference type="ARBA" id="ARBA00022759"/>
    </source>
</evidence>
<dbReference type="Gene3D" id="3.90.1570.50">
    <property type="match status" value="1"/>
</dbReference>
<dbReference type="InterPro" id="IPR051268">
    <property type="entry name" value="Type-I_R_enzyme_R_subunit"/>
</dbReference>
<feature type="domain" description="Helicase ATP-binding" evidence="12">
    <location>
        <begin position="250"/>
        <end position="447"/>
    </location>
</feature>
<evidence type="ECO:0000256" key="5">
    <source>
        <dbReference type="ARBA" id="ARBA00022741"/>
    </source>
</evidence>
<keyword evidence="7" id="KW-0255">Endonuclease</keyword>
<dbReference type="RefSeq" id="WP_072557362.1">
    <property type="nucleotide sequence ID" value="NZ_CAXLJY010000009.1"/>
</dbReference>
<reference evidence="13 14" key="1">
    <citation type="submission" date="2016-03" db="EMBL/GenBank/DDBJ databases">
        <title>Comparative genomics of 54 Lactobacillus plantarum strains reveals genomic uncoupling from niche constraints.</title>
        <authorList>
            <person name="Martino M.E."/>
        </authorList>
    </citation>
    <scope>NUCLEOTIDE SEQUENCE [LARGE SCALE GENOMIC DNA]</scope>
    <source>
        <strain evidence="13 14">Nizo2260</strain>
    </source>
</reference>
<evidence type="ECO:0000256" key="9">
    <source>
        <dbReference type="ARBA" id="ARBA00022840"/>
    </source>
</evidence>
<dbReference type="GO" id="GO:0003677">
    <property type="term" value="F:DNA binding"/>
    <property type="evidence" value="ECO:0007669"/>
    <property type="project" value="UniProtKB-KW"/>
</dbReference>
<keyword evidence="8 11" id="KW-0378">Hydrolase</keyword>
<keyword evidence="10 11" id="KW-0238">DNA-binding</keyword>
<dbReference type="InterPro" id="IPR007409">
    <property type="entry name" value="Restrct_endonuc_type1_HsdR_N"/>
</dbReference>
<dbReference type="Proteomes" id="UP000076989">
    <property type="component" value="Unassembled WGS sequence"/>
</dbReference>
<evidence type="ECO:0000256" key="11">
    <source>
        <dbReference type="RuleBase" id="RU364115"/>
    </source>
</evidence>
<accession>A0AB34Y0Y0</accession>
<dbReference type="Pfam" id="PF18766">
    <property type="entry name" value="SWI2_SNF2"/>
    <property type="match status" value="1"/>
</dbReference>
<comment type="subunit">
    <text evidence="3 11">The type I restriction/modification system is composed of three polypeptides R, M and S.</text>
</comment>
<dbReference type="AlphaFoldDB" id="A0AB34Y0Y0"/>
<evidence type="ECO:0000313" key="14">
    <source>
        <dbReference type="Proteomes" id="UP000076989"/>
    </source>
</evidence>
<dbReference type="Pfam" id="PF12008">
    <property type="entry name" value="EcoR124_C"/>
    <property type="match status" value="1"/>
</dbReference>
<dbReference type="NCBIfam" id="TIGR00348">
    <property type="entry name" value="hsdR"/>
    <property type="match status" value="1"/>
</dbReference>
<dbReference type="Pfam" id="PF22679">
    <property type="entry name" value="T1R_D3-like"/>
    <property type="match status" value="1"/>
</dbReference>
<comment type="function">
    <text evidence="11">Subunit R is required for both nuclease and ATPase activities, but not for modification.</text>
</comment>
<dbReference type="CDD" id="cd22332">
    <property type="entry name" value="HsdR_N"/>
    <property type="match status" value="1"/>
</dbReference>
<keyword evidence="9 11" id="KW-0067">ATP-binding</keyword>
<dbReference type="EMBL" id="LUWI01000018">
    <property type="protein sequence ID" value="KZU05320.1"/>
    <property type="molecule type" value="Genomic_DNA"/>
</dbReference>
<dbReference type="GO" id="GO:0009307">
    <property type="term" value="P:DNA restriction-modification system"/>
    <property type="evidence" value="ECO:0007669"/>
    <property type="project" value="UniProtKB-KW"/>
</dbReference>
<dbReference type="SUPFAM" id="SSF52540">
    <property type="entry name" value="P-loop containing nucleoside triphosphate hydrolases"/>
    <property type="match status" value="1"/>
</dbReference>
<protein>
    <recommendedName>
        <fullName evidence="11">Type I restriction enzyme endonuclease subunit</fullName>
        <shortName evidence="11">R protein</shortName>
        <ecNumber evidence="11">3.1.21.3</ecNumber>
    </recommendedName>
    <alternativeName>
        <fullName evidence="11">Type-1 restriction enzyme R protein</fullName>
    </alternativeName>
</protein>
<dbReference type="Gene3D" id="1.20.58.910">
    <property type="match status" value="1"/>
</dbReference>
<dbReference type="InterPro" id="IPR014001">
    <property type="entry name" value="Helicase_ATP-bd"/>
</dbReference>
<name>A0AB34Y0Y0_LACPN</name>
<evidence type="ECO:0000256" key="1">
    <source>
        <dbReference type="ARBA" id="ARBA00000851"/>
    </source>
</evidence>
<dbReference type="CDD" id="cd18800">
    <property type="entry name" value="SF2_C_EcoR124I-like"/>
    <property type="match status" value="1"/>
</dbReference>
<proteinExistence type="inferred from homology"/>
<dbReference type="PANTHER" id="PTHR30195">
    <property type="entry name" value="TYPE I SITE-SPECIFIC DEOXYRIBONUCLEASE PROTEIN SUBUNIT M AND R"/>
    <property type="match status" value="1"/>
</dbReference>
<gene>
    <name evidence="13" type="ORF">Nizo2260_1300</name>
</gene>
<evidence type="ECO:0000256" key="8">
    <source>
        <dbReference type="ARBA" id="ARBA00022801"/>
    </source>
</evidence>
<dbReference type="Gene3D" id="3.40.50.300">
    <property type="entry name" value="P-loop containing nucleotide triphosphate hydrolases"/>
    <property type="match status" value="2"/>
</dbReference>
<evidence type="ECO:0000256" key="10">
    <source>
        <dbReference type="ARBA" id="ARBA00023125"/>
    </source>
</evidence>